<dbReference type="InterPro" id="IPR050107">
    <property type="entry name" value="ABC_carbohydrate_import_ATPase"/>
</dbReference>
<evidence type="ECO:0000259" key="11">
    <source>
        <dbReference type="PROSITE" id="PS50893"/>
    </source>
</evidence>
<reference evidence="12 13" key="1">
    <citation type="submission" date="2020-08" db="EMBL/GenBank/DDBJ databases">
        <authorList>
            <person name="Liu C."/>
            <person name="Sun Q."/>
        </authorList>
    </citation>
    <scope>NUCLEOTIDE SEQUENCE [LARGE SCALE GENOMIC DNA]</scope>
    <source>
        <strain evidence="12 13">NSJ-29</strain>
    </source>
</reference>
<dbReference type="InterPro" id="IPR003593">
    <property type="entry name" value="AAA+_ATPase"/>
</dbReference>
<organism evidence="12 13">
    <name type="scientific">Wansuia hejianensis</name>
    <dbReference type="NCBI Taxonomy" id="2763667"/>
    <lineage>
        <taxon>Bacteria</taxon>
        <taxon>Bacillati</taxon>
        <taxon>Bacillota</taxon>
        <taxon>Clostridia</taxon>
        <taxon>Lachnospirales</taxon>
        <taxon>Lachnospiraceae</taxon>
        <taxon>Wansuia</taxon>
    </lineage>
</organism>
<dbReference type="Gene3D" id="3.40.50.300">
    <property type="entry name" value="P-loop containing nucleotide triphosphate hydrolases"/>
    <property type="match status" value="2"/>
</dbReference>
<dbReference type="SUPFAM" id="SSF52540">
    <property type="entry name" value="P-loop containing nucleoside triphosphate hydrolases"/>
    <property type="match status" value="2"/>
</dbReference>
<evidence type="ECO:0000256" key="10">
    <source>
        <dbReference type="ARBA" id="ARBA00023136"/>
    </source>
</evidence>
<sequence length="499" mass="55648">MSDAGYQVEMRNICKRFGGVQALDHACLQVRRGEIHALMGENGAGKSTLMKILVGSLSKDEGEILIDGKPVNIRNPRDGMNLGISIIYQELMLVNDLTVAENIFIDNLNSDGKVIKWKKLRQRAQHYLDETGFSNIRATDEVGDLSVAYQQVVEICKALSRNASVLILDEPTSVLSNNEVVQLFRLLKKLREDGVAIIYISHRLEEVMELCDRVTIMRDGHYIDTVETSSITKKKLVNMMVGRELQEQYPPRNAKIGDVNFSVENICVAGKVKNVSFEVHKGEVLGINGLVGAGRTETIRAIFGEDKKDRGKIFLDGKEIRIRSPRDSIREGIGLLPEDRKTQGVLLELSIRNNITLGCLKQFRKAMGYLSKKEEVKFVNEKVEQLSIKIGSMEDDTSSLSGGNQQKVAIAKLLASNCKVLILDEPTRGVDVGAKREIYKIINDFAEKEYSIVMISSEMPEIMGMCDRVIVMRGGEITGELRKEDLTENNLIALSMGVN</sequence>
<dbReference type="InterPro" id="IPR003439">
    <property type="entry name" value="ABC_transporter-like_ATP-bd"/>
</dbReference>
<dbReference type="KEGG" id="whj:H9Q79_14615"/>
<evidence type="ECO:0000256" key="8">
    <source>
        <dbReference type="ARBA" id="ARBA00022840"/>
    </source>
</evidence>
<dbReference type="Proteomes" id="UP000515860">
    <property type="component" value="Chromosome"/>
</dbReference>
<keyword evidence="9" id="KW-1278">Translocase</keyword>
<name>A0A7G9GBC5_9FIRM</name>
<dbReference type="PANTHER" id="PTHR43790">
    <property type="entry name" value="CARBOHYDRATE TRANSPORT ATP-BINDING PROTEIN MG119-RELATED"/>
    <property type="match status" value="1"/>
</dbReference>
<dbReference type="Pfam" id="PF00005">
    <property type="entry name" value="ABC_tran"/>
    <property type="match status" value="2"/>
</dbReference>
<feature type="domain" description="ABC transporter" evidence="11">
    <location>
        <begin position="8"/>
        <end position="244"/>
    </location>
</feature>
<keyword evidence="3" id="KW-0813">Transport</keyword>
<keyword evidence="4" id="KW-1003">Cell membrane</keyword>
<comment type="subcellular location">
    <subcellularLocation>
        <location evidence="2">Cell inner membrane</location>
    </subcellularLocation>
    <subcellularLocation>
        <location evidence="1">Cell membrane</location>
        <topology evidence="1">Peripheral membrane protein</topology>
    </subcellularLocation>
</comment>
<dbReference type="CDD" id="cd03216">
    <property type="entry name" value="ABC_Carb_Monos_I"/>
    <property type="match status" value="1"/>
</dbReference>
<dbReference type="GO" id="GO:0016887">
    <property type="term" value="F:ATP hydrolysis activity"/>
    <property type="evidence" value="ECO:0007669"/>
    <property type="project" value="InterPro"/>
</dbReference>
<keyword evidence="10" id="KW-0472">Membrane</keyword>
<gene>
    <name evidence="12" type="ORF">H9Q79_14615</name>
</gene>
<evidence type="ECO:0000256" key="9">
    <source>
        <dbReference type="ARBA" id="ARBA00022967"/>
    </source>
</evidence>
<dbReference type="PANTHER" id="PTHR43790:SF3">
    <property type="entry name" value="D-ALLOSE IMPORT ATP-BINDING PROTEIN ALSA-RELATED"/>
    <property type="match status" value="1"/>
</dbReference>
<keyword evidence="8 12" id="KW-0067">ATP-binding</keyword>
<feature type="domain" description="ABC transporter" evidence="11">
    <location>
        <begin position="254"/>
        <end position="499"/>
    </location>
</feature>
<evidence type="ECO:0000256" key="2">
    <source>
        <dbReference type="ARBA" id="ARBA00004533"/>
    </source>
</evidence>
<dbReference type="PROSITE" id="PS00211">
    <property type="entry name" value="ABC_TRANSPORTER_1"/>
    <property type="match status" value="1"/>
</dbReference>
<keyword evidence="6" id="KW-0677">Repeat</keyword>
<dbReference type="InterPro" id="IPR027417">
    <property type="entry name" value="P-loop_NTPase"/>
</dbReference>
<evidence type="ECO:0000313" key="13">
    <source>
        <dbReference type="Proteomes" id="UP000515860"/>
    </source>
</evidence>
<evidence type="ECO:0000256" key="5">
    <source>
        <dbReference type="ARBA" id="ARBA00022597"/>
    </source>
</evidence>
<evidence type="ECO:0000256" key="6">
    <source>
        <dbReference type="ARBA" id="ARBA00022737"/>
    </source>
</evidence>
<protein>
    <submittedName>
        <fullName evidence="12">Sugar ABC transporter ATP-binding protein</fullName>
    </submittedName>
</protein>
<dbReference type="AlphaFoldDB" id="A0A7G9GBC5"/>
<evidence type="ECO:0000256" key="1">
    <source>
        <dbReference type="ARBA" id="ARBA00004202"/>
    </source>
</evidence>
<dbReference type="FunFam" id="3.40.50.300:FF:000127">
    <property type="entry name" value="Ribose import ATP-binding protein RbsA"/>
    <property type="match status" value="1"/>
</dbReference>
<evidence type="ECO:0000313" key="12">
    <source>
        <dbReference type="EMBL" id="QNM08107.1"/>
    </source>
</evidence>
<dbReference type="GO" id="GO:0005524">
    <property type="term" value="F:ATP binding"/>
    <property type="evidence" value="ECO:0007669"/>
    <property type="project" value="UniProtKB-KW"/>
</dbReference>
<proteinExistence type="predicted"/>
<dbReference type="PROSITE" id="PS50893">
    <property type="entry name" value="ABC_TRANSPORTER_2"/>
    <property type="match status" value="2"/>
</dbReference>
<dbReference type="FunFam" id="3.40.50.300:FF:000126">
    <property type="entry name" value="Galactose/methyl galactoside import ATP-binding protein MglA"/>
    <property type="match status" value="1"/>
</dbReference>
<dbReference type="RefSeq" id="WP_118646481.1">
    <property type="nucleotide sequence ID" value="NZ_CP060635.1"/>
</dbReference>
<dbReference type="GO" id="GO:0015749">
    <property type="term" value="P:monosaccharide transmembrane transport"/>
    <property type="evidence" value="ECO:0007669"/>
    <property type="project" value="UniProtKB-ARBA"/>
</dbReference>
<dbReference type="SMART" id="SM00382">
    <property type="entry name" value="AAA"/>
    <property type="match status" value="2"/>
</dbReference>
<dbReference type="EMBL" id="CP060635">
    <property type="protein sequence ID" value="QNM08107.1"/>
    <property type="molecule type" value="Genomic_DNA"/>
</dbReference>
<dbReference type="InterPro" id="IPR017871">
    <property type="entry name" value="ABC_transporter-like_CS"/>
</dbReference>
<dbReference type="CDD" id="cd03215">
    <property type="entry name" value="ABC_Carb_Monos_II"/>
    <property type="match status" value="1"/>
</dbReference>
<evidence type="ECO:0000256" key="7">
    <source>
        <dbReference type="ARBA" id="ARBA00022741"/>
    </source>
</evidence>
<evidence type="ECO:0000256" key="3">
    <source>
        <dbReference type="ARBA" id="ARBA00022448"/>
    </source>
</evidence>
<keyword evidence="7" id="KW-0547">Nucleotide-binding</keyword>
<accession>A0A7G9GBC5</accession>
<keyword evidence="5" id="KW-0762">Sugar transport</keyword>
<keyword evidence="13" id="KW-1185">Reference proteome</keyword>
<dbReference type="GO" id="GO:0005886">
    <property type="term" value="C:plasma membrane"/>
    <property type="evidence" value="ECO:0007669"/>
    <property type="project" value="UniProtKB-SubCell"/>
</dbReference>
<evidence type="ECO:0000256" key="4">
    <source>
        <dbReference type="ARBA" id="ARBA00022475"/>
    </source>
</evidence>